<protein>
    <submittedName>
        <fullName evidence="1">Uncharacterized protein</fullName>
    </submittedName>
</protein>
<keyword evidence="2" id="KW-1185">Reference proteome</keyword>
<evidence type="ECO:0000313" key="2">
    <source>
        <dbReference type="Proteomes" id="UP000578449"/>
    </source>
</evidence>
<dbReference type="EMBL" id="JACHGN010000002">
    <property type="protein sequence ID" value="MBB5131175.1"/>
    <property type="molecule type" value="Genomic_DNA"/>
</dbReference>
<organism evidence="1 2">
    <name type="scientific">Thermocatellispora tengchongensis</name>
    <dbReference type="NCBI Taxonomy" id="1073253"/>
    <lineage>
        <taxon>Bacteria</taxon>
        <taxon>Bacillati</taxon>
        <taxon>Actinomycetota</taxon>
        <taxon>Actinomycetes</taxon>
        <taxon>Streptosporangiales</taxon>
        <taxon>Streptosporangiaceae</taxon>
        <taxon>Thermocatellispora</taxon>
    </lineage>
</organism>
<dbReference type="AlphaFoldDB" id="A0A840P564"/>
<gene>
    <name evidence="1" type="ORF">HNP84_000881</name>
</gene>
<dbReference type="Proteomes" id="UP000578449">
    <property type="component" value="Unassembled WGS sequence"/>
</dbReference>
<comment type="caution">
    <text evidence="1">The sequence shown here is derived from an EMBL/GenBank/DDBJ whole genome shotgun (WGS) entry which is preliminary data.</text>
</comment>
<name>A0A840P564_9ACTN</name>
<evidence type="ECO:0000313" key="1">
    <source>
        <dbReference type="EMBL" id="MBB5131175.1"/>
    </source>
</evidence>
<accession>A0A840P564</accession>
<sequence length="69" mass="7306">MNIGYAAAGVPFFMRVELEGEGVMPLVEVFRAKEGGLVPVASARAGQTLALTEPFEVAFDPAVLTGPRR</sequence>
<dbReference type="RefSeq" id="WP_185048025.1">
    <property type="nucleotide sequence ID" value="NZ_BAABIX010000074.1"/>
</dbReference>
<reference evidence="1 2" key="1">
    <citation type="submission" date="2020-08" db="EMBL/GenBank/DDBJ databases">
        <title>Genomic Encyclopedia of Type Strains, Phase IV (KMG-IV): sequencing the most valuable type-strain genomes for metagenomic binning, comparative biology and taxonomic classification.</title>
        <authorList>
            <person name="Goeker M."/>
        </authorList>
    </citation>
    <scope>NUCLEOTIDE SEQUENCE [LARGE SCALE GENOMIC DNA]</scope>
    <source>
        <strain evidence="1 2">DSM 45615</strain>
    </source>
</reference>
<proteinExistence type="predicted"/>